<accession>A0A9D4CZF9</accession>
<name>A0A9D4CZF9_DREPO</name>
<evidence type="ECO:0000313" key="3">
    <source>
        <dbReference type="Proteomes" id="UP000828390"/>
    </source>
</evidence>
<evidence type="ECO:0000256" key="1">
    <source>
        <dbReference type="SAM" id="Phobius"/>
    </source>
</evidence>
<proteinExistence type="predicted"/>
<feature type="transmembrane region" description="Helical" evidence="1">
    <location>
        <begin position="14"/>
        <end position="33"/>
    </location>
</feature>
<keyword evidence="1" id="KW-0812">Transmembrane</keyword>
<sequence length="53" mass="5957">MLVDEAQVTLEEAFWMYLFLPGFVAYVSNLDFVNLRQLEINVEAACSTATVIA</sequence>
<gene>
    <name evidence="2" type="ORF">DPMN_041022</name>
</gene>
<dbReference type="Proteomes" id="UP000828390">
    <property type="component" value="Unassembled WGS sequence"/>
</dbReference>
<evidence type="ECO:0000313" key="2">
    <source>
        <dbReference type="EMBL" id="KAH3734583.1"/>
    </source>
</evidence>
<keyword evidence="1" id="KW-1133">Transmembrane helix</keyword>
<keyword evidence="3" id="KW-1185">Reference proteome</keyword>
<dbReference type="AlphaFoldDB" id="A0A9D4CZF9"/>
<keyword evidence="1" id="KW-0472">Membrane</keyword>
<comment type="caution">
    <text evidence="2">The sequence shown here is derived from an EMBL/GenBank/DDBJ whole genome shotgun (WGS) entry which is preliminary data.</text>
</comment>
<dbReference type="EMBL" id="JAIWYP010000011">
    <property type="protein sequence ID" value="KAH3734583.1"/>
    <property type="molecule type" value="Genomic_DNA"/>
</dbReference>
<organism evidence="2 3">
    <name type="scientific">Dreissena polymorpha</name>
    <name type="common">Zebra mussel</name>
    <name type="synonym">Mytilus polymorpha</name>
    <dbReference type="NCBI Taxonomy" id="45954"/>
    <lineage>
        <taxon>Eukaryota</taxon>
        <taxon>Metazoa</taxon>
        <taxon>Spiralia</taxon>
        <taxon>Lophotrochozoa</taxon>
        <taxon>Mollusca</taxon>
        <taxon>Bivalvia</taxon>
        <taxon>Autobranchia</taxon>
        <taxon>Heteroconchia</taxon>
        <taxon>Euheterodonta</taxon>
        <taxon>Imparidentia</taxon>
        <taxon>Neoheterodontei</taxon>
        <taxon>Myida</taxon>
        <taxon>Dreissenoidea</taxon>
        <taxon>Dreissenidae</taxon>
        <taxon>Dreissena</taxon>
    </lineage>
</organism>
<reference evidence="2" key="1">
    <citation type="journal article" date="2019" name="bioRxiv">
        <title>The Genome of the Zebra Mussel, Dreissena polymorpha: A Resource for Invasive Species Research.</title>
        <authorList>
            <person name="McCartney M.A."/>
            <person name="Auch B."/>
            <person name="Kono T."/>
            <person name="Mallez S."/>
            <person name="Zhang Y."/>
            <person name="Obille A."/>
            <person name="Becker A."/>
            <person name="Abrahante J.E."/>
            <person name="Garbe J."/>
            <person name="Badalamenti J.P."/>
            <person name="Herman A."/>
            <person name="Mangelson H."/>
            <person name="Liachko I."/>
            <person name="Sullivan S."/>
            <person name="Sone E.D."/>
            <person name="Koren S."/>
            <person name="Silverstein K.A.T."/>
            <person name="Beckman K.B."/>
            <person name="Gohl D.M."/>
        </authorList>
    </citation>
    <scope>NUCLEOTIDE SEQUENCE</scope>
    <source>
        <strain evidence="2">Duluth1</strain>
        <tissue evidence="2">Whole animal</tissue>
    </source>
</reference>
<protein>
    <submittedName>
        <fullName evidence="2">Uncharacterized protein</fullName>
    </submittedName>
</protein>
<reference evidence="2" key="2">
    <citation type="submission" date="2020-11" db="EMBL/GenBank/DDBJ databases">
        <authorList>
            <person name="McCartney M.A."/>
            <person name="Auch B."/>
            <person name="Kono T."/>
            <person name="Mallez S."/>
            <person name="Becker A."/>
            <person name="Gohl D.M."/>
            <person name="Silverstein K.A.T."/>
            <person name="Koren S."/>
            <person name="Bechman K.B."/>
            <person name="Herman A."/>
            <person name="Abrahante J.E."/>
            <person name="Garbe J."/>
        </authorList>
    </citation>
    <scope>NUCLEOTIDE SEQUENCE</scope>
    <source>
        <strain evidence="2">Duluth1</strain>
        <tissue evidence="2">Whole animal</tissue>
    </source>
</reference>